<dbReference type="InterPro" id="IPR020845">
    <property type="entry name" value="AMP-binding_CS"/>
</dbReference>
<dbReference type="SUPFAM" id="SSF54637">
    <property type="entry name" value="Thioesterase/thiol ester dehydrase-isomerase"/>
    <property type="match status" value="1"/>
</dbReference>
<accession>A0A2S6H6F0</accession>
<protein>
    <submittedName>
        <fullName evidence="3">Acyl-coenzyme A synthetase/AMP-(Fatty) acid ligase</fullName>
    </submittedName>
</protein>
<dbReference type="Pfam" id="PF00501">
    <property type="entry name" value="AMP-binding"/>
    <property type="match status" value="1"/>
</dbReference>
<dbReference type="PANTHER" id="PTHR45398">
    <property type="match status" value="1"/>
</dbReference>
<keyword evidence="4" id="KW-1185">Reference proteome</keyword>
<reference evidence="3 4" key="1">
    <citation type="submission" date="2018-02" db="EMBL/GenBank/DDBJ databases">
        <title>Subsurface microbial communities from deep shales in Ohio and West Virginia, USA.</title>
        <authorList>
            <person name="Wrighton K."/>
        </authorList>
    </citation>
    <scope>NUCLEOTIDE SEQUENCE [LARGE SCALE GENOMIC DNA]</scope>
    <source>
        <strain evidence="3 4">OWC-G53F</strain>
    </source>
</reference>
<dbReference type="PROSITE" id="PS00455">
    <property type="entry name" value="AMP_BINDING"/>
    <property type="match status" value="1"/>
</dbReference>
<dbReference type="PANTHER" id="PTHR45398:SF1">
    <property type="entry name" value="ENZYME, PUTATIVE (JCVI)-RELATED"/>
    <property type="match status" value="1"/>
</dbReference>
<keyword evidence="3" id="KW-0436">Ligase</keyword>
<feature type="domain" description="AMP-dependent synthetase/ligase" evidence="1">
    <location>
        <begin position="121"/>
        <end position="293"/>
    </location>
</feature>
<dbReference type="Proteomes" id="UP000238071">
    <property type="component" value="Unassembled WGS sequence"/>
</dbReference>
<organism evidence="3 4">
    <name type="scientific">Methylobacter tundripaludum</name>
    <dbReference type="NCBI Taxonomy" id="173365"/>
    <lineage>
        <taxon>Bacteria</taxon>
        <taxon>Pseudomonadati</taxon>
        <taxon>Pseudomonadota</taxon>
        <taxon>Gammaproteobacteria</taxon>
        <taxon>Methylococcales</taxon>
        <taxon>Methylococcaceae</taxon>
        <taxon>Methylobacter</taxon>
    </lineage>
</organism>
<dbReference type="Gene3D" id="3.40.50.12780">
    <property type="entry name" value="N-terminal domain of ligase-like"/>
    <property type="match status" value="1"/>
</dbReference>
<dbReference type="AlphaFoldDB" id="A0A2S6H6F0"/>
<dbReference type="InterPro" id="IPR000873">
    <property type="entry name" value="AMP-dep_synth/lig_dom"/>
</dbReference>
<dbReference type="Gene3D" id="3.30.300.30">
    <property type="match status" value="1"/>
</dbReference>
<name>A0A2S6H6F0_9GAMM</name>
<dbReference type="InterPro" id="IPR045851">
    <property type="entry name" value="AMP-bd_C_sf"/>
</dbReference>
<proteinExistence type="predicted"/>
<sequence>MSDKLLPLSLCLIGNRPVDAPVAYHAGRYYSTGQFANAVESWTGKLQAQPFLRYALYTEDAYPFAVLLFALLHAGKQIWIPGNNRPGTAEQLAKDCQLLGDWHIGERFDCCLDVTNSPTQSLSPLNPLDSRLVIFTSGSTGQAKPIAKCLHQFQLEIDTLEKNWGEQLGDAAALATVSHQHIYGLLFRVLWPLSAGRCFHSQAYINPEALVNAIQHGPAYWIASPAHLKRLDQASPWDGIAGLKAVFSSGGALPGNAAERILNESGQAVIEVYGSSETGGIAWRRQDEAWTLFSGMALSHIDGNWLLHSPYLQAEQGFQLDDQITLHDDGRFMLHGRSDRIVKVEEKRLSLAELEQRLMAEPWIEDAHALVITNHRDVVAAVVVLSQQGLEQLAIQGRNRLIRQLRRTLEQWFEPVVLPRKWLFVNTMPLTTQGKIEHHLLKILLDFDGRKLPQTLNFNMTHEGVRLDLKVPEDLLYFPDHFADYPILPGVVQLAWVEHFGKLFFVIDKPFSQMEVVKFTQVIQPGDQLTLTLDWNPATGKLYFNFSSERGAHSSGRMVYEGK</sequence>
<evidence type="ECO:0000313" key="3">
    <source>
        <dbReference type="EMBL" id="PPK73062.1"/>
    </source>
</evidence>
<dbReference type="InterPro" id="IPR054545">
    <property type="entry name" value="ApeI-like"/>
</dbReference>
<evidence type="ECO:0000259" key="1">
    <source>
        <dbReference type="Pfam" id="PF00501"/>
    </source>
</evidence>
<dbReference type="RefSeq" id="WP_104422337.1">
    <property type="nucleotide sequence ID" value="NZ_PTIY01000002.1"/>
</dbReference>
<dbReference type="InterPro" id="IPR029069">
    <property type="entry name" value="HotDog_dom_sf"/>
</dbReference>
<evidence type="ECO:0000259" key="2">
    <source>
        <dbReference type="Pfam" id="PF22818"/>
    </source>
</evidence>
<dbReference type="OrthoDB" id="9787658at2"/>
<dbReference type="SUPFAM" id="SSF56801">
    <property type="entry name" value="Acetyl-CoA synthetase-like"/>
    <property type="match status" value="1"/>
</dbReference>
<dbReference type="Pfam" id="PF22818">
    <property type="entry name" value="ApeI-like"/>
    <property type="match status" value="1"/>
</dbReference>
<dbReference type="Gene3D" id="3.10.129.10">
    <property type="entry name" value="Hotdog Thioesterase"/>
    <property type="match status" value="1"/>
</dbReference>
<feature type="domain" description="ApeI dehydratase-like" evidence="2">
    <location>
        <begin position="462"/>
        <end position="557"/>
    </location>
</feature>
<dbReference type="InterPro" id="IPR042099">
    <property type="entry name" value="ANL_N_sf"/>
</dbReference>
<comment type="caution">
    <text evidence="3">The sequence shown here is derived from an EMBL/GenBank/DDBJ whole genome shotgun (WGS) entry which is preliminary data.</text>
</comment>
<dbReference type="GO" id="GO:0016874">
    <property type="term" value="F:ligase activity"/>
    <property type="evidence" value="ECO:0007669"/>
    <property type="project" value="UniProtKB-KW"/>
</dbReference>
<gene>
    <name evidence="3" type="ORF">B0F88_10241</name>
</gene>
<dbReference type="EMBL" id="PTIY01000002">
    <property type="protein sequence ID" value="PPK73062.1"/>
    <property type="molecule type" value="Genomic_DNA"/>
</dbReference>
<evidence type="ECO:0000313" key="4">
    <source>
        <dbReference type="Proteomes" id="UP000238071"/>
    </source>
</evidence>